<sequence>MAFLVGAFGYQVRGPRFESQSGPSQFFIAPLCPPSTKWTCYCHRQTSVRPEAGAPWLYEGGVQVSSFECFSVFFFQNCVNLRRRGGSSGRVVAYSVKSPSVESLSASKQFFIGPLILLKSVKSKGGEESNGKPTTSESCMSKTSGHSSWFLDLGTNGIHIVTIKMAL</sequence>
<organism evidence="1 2">
    <name type="scientific">Plakobranchus ocellatus</name>
    <dbReference type="NCBI Taxonomy" id="259542"/>
    <lineage>
        <taxon>Eukaryota</taxon>
        <taxon>Metazoa</taxon>
        <taxon>Spiralia</taxon>
        <taxon>Lophotrochozoa</taxon>
        <taxon>Mollusca</taxon>
        <taxon>Gastropoda</taxon>
        <taxon>Heterobranchia</taxon>
        <taxon>Euthyneura</taxon>
        <taxon>Panpulmonata</taxon>
        <taxon>Sacoglossa</taxon>
        <taxon>Placobranchoidea</taxon>
        <taxon>Plakobranchidae</taxon>
        <taxon>Plakobranchus</taxon>
    </lineage>
</organism>
<gene>
    <name evidence="1" type="ORF">PoB_004929000</name>
</gene>
<reference evidence="1 2" key="1">
    <citation type="journal article" date="2021" name="Elife">
        <title>Chloroplast acquisition without the gene transfer in kleptoplastic sea slugs, Plakobranchus ocellatus.</title>
        <authorList>
            <person name="Maeda T."/>
            <person name="Takahashi S."/>
            <person name="Yoshida T."/>
            <person name="Shimamura S."/>
            <person name="Takaki Y."/>
            <person name="Nagai Y."/>
            <person name="Toyoda A."/>
            <person name="Suzuki Y."/>
            <person name="Arimoto A."/>
            <person name="Ishii H."/>
            <person name="Satoh N."/>
            <person name="Nishiyama T."/>
            <person name="Hasebe M."/>
            <person name="Maruyama T."/>
            <person name="Minagawa J."/>
            <person name="Obokata J."/>
            <person name="Shigenobu S."/>
        </authorList>
    </citation>
    <scope>NUCLEOTIDE SEQUENCE [LARGE SCALE GENOMIC DNA]</scope>
</reference>
<proteinExistence type="predicted"/>
<dbReference type="AlphaFoldDB" id="A0AAV4BUH3"/>
<comment type="caution">
    <text evidence="1">The sequence shown here is derived from an EMBL/GenBank/DDBJ whole genome shotgun (WGS) entry which is preliminary data.</text>
</comment>
<protein>
    <submittedName>
        <fullName evidence="1">Uncharacterized protein</fullName>
    </submittedName>
</protein>
<dbReference type="EMBL" id="BLXT01005456">
    <property type="protein sequence ID" value="GFO22785.1"/>
    <property type="molecule type" value="Genomic_DNA"/>
</dbReference>
<evidence type="ECO:0000313" key="2">
    <source>
        <dbReference type="Proteomes" id="UP000735302"/>
    </source>
</evidence>
<name>A0AAV4BUH3_9GAST</name>
<evidence type="ECO:0000313" key="1">
    <source>
        <dbReference type="EMBL" id="GFO22785.1"/>
    </source>
</evidence>
<dbReference type="Proteomes" id="UP000735302">
    <property type="component" value="Unassembled WGS sequence"/>
</dbReference>
<keyword evidence="2" id="KW-1185">Reference proteome</keyword>
<accession>A0AAV4BUH3</accession>